<name>A0A662DAN6_UNCAE</name>
<dbReference type="AlphaFoldDB" id="A0A662DAN6"/>
<protein>
    <submittedName>
        <fullName evidence="1">Uncharacterized protein</fullName>
    </submittedName>
</protein>
<comment type="caution">
    <text evidence="1">The sequence shown here is derived from an EMBL/GenBank/DDBJ whole genome shotgun (WGS) entry which is preliminary data.</text>
</comment>
<sequence>GTVSQEFRLKQREGRIEIATRYGDFLPRWHGYVILQKEPVLHLVKLDGKKVNLDVPIPPSDSLRDVFITKETPFGRMMILFTRSFVAQQGGIK</sequence>
<reference evidence="1 2" key="1">
    <citation type="submission" date="2018-06" db="EMBL/GenBank/DDBJ databases">
        <title>Extensive metabolic versatility and redundancy in microbially diverse, dynamic hydrothermal sediments.</title>
        <authorList>
            <person name="Dombrowski N."/>
            <person name="Teske A."/>
            <person name="Baker B.J."/>
        </authorList>
    </citation>
    <scope>NUCLEOTIDE SEQUENCE [LARGE SCALE GENOMIC DNA]</scope>
    <source>
        <strain evidence="1">B3_G15</strain>
    </source>
</reference>
<feature type="non-terminal residue" evidence="1">
    <location>
        <position position="1"/>
    </location>
</feature>
<gene>
    <name evidence="1" type="ORF">DRJ04_05530</name>
</gene>
<proteinExistence type="predicted"/>
<evidence type="ECO:0000313" key="2">
    <source>
        <dbReference type="Proteomes" id="UP000280417"/>
    </source>
</evidence>
<accession>A0A662DAN6</accession>
<organism evidence="1 2">
    <name type="scientific">Aerophobetes bacterium</name>
    <dbReference type="NCBI Taxonomy" id="2030807"/>
    <lineage>
        <taxon>Bacteria</taxon>
        <taxon>Candidatus Aerophobota</taxon>
    </lineage>
</organism>
<dbReference type="EMBL" id="QMQA01000138">
    <property type="protein sequence ID" value="RLE12800.1"/>
    <property type="molecule type" value="Genomic_DNA"/>
</dbReference>
<dbReference type="Proteomes" id="UP000280417">
    <property type="component" value="Unassembled WGS sequence"/>
</dbReference>
<evidence type="ECO:0000313" key="1">
    <source>
        <dbReference type="EMBL" id="RLE12800.1"/>
    </source>
</evidence>